<reference evidence="10" key="1">
    <citation type="journal article" date="2019" name="Int. J. Syst. Evol. Microbiol.">
        <title>The Global Catalogue of Microorganisms (GCM) 10K type strain sequencing project: providing services to taxonomists for standard genome sequencing and annotation.</title>
        <authorList>
            <consortium name="The Broad Institute Genomics Platform"/>
            <consortium name="The Broad Institute Genome Sequencing Center for Infectious Disease"/>
            <person name="Wu L."/>
            <person name="Ma J."/>
        </authorList>
    </citation>
    <scope>NUCLEOTIDE SEQUENCE [LARGE SCALE GENOMIC DNA]</scope>
    <source>
        <strain evidence="10">JCM 17927</strain>
    </source>
</reference>
<dbReference type="PANTHER" id="PTHR31272">
    <property type="entry name" value="CYTOCHROME C-TYPE BIOGENESIS PROTEIN HI_1454-RELATED"/>
    <property type="match status" value="1"/>
</dbReference>
<dbReference type="InterPro" id="IPR003834">
    <property type="entry name" value="Cyt_c_assmbl_TM_dom"/>
</dbReference>
<evidence type="ECO:0000256" key="4">
    <source>
        <dbReference type="ARBA" id="ARBA00022748"/>
    </source>
</evidence>
<evidence type="ECO:0000256" key="2">
    <source>
        <dbReference type="ARBA" id="ARBA00006143"/>
    </source>
</evidence>
<comment type="subcellular location">
    <subcellularLocation>
        <location evidence="1">Membrane</location>
        <topology evidence="1">Multi-pass membrane protein</topology>
    </subcellularLocation>
</comment>
<accession>A0ABP8NGM3</accession>
<feature type="transmembrane region" description="Helical" evidence="7">
    <location>
        <begin position="138"/>
        <end position="161"/>
    </location>
</feature>
<evidence type="ECO:0000256" key="1">
    <source>
        <dbReference type="ARBA" id="ARBA00004141"/>
    </source>
</evidence>
<feature type="transmembrane region" description="Helical" evidence="7">
    <location>
        <begin position="20"/>
        <end position="51"/>
    </location>
</feature>
<keyword evidence="6 7" id="KW-0472">Membrane</keyword>
<sequence>MTLEDFIERFGDSLSQGSFLSFAVTLLAGIVASGVCPCTLPVGLGMAGLVSSSAQTNNSRQQGFLVATAFFAGIVVNLTLLGALAGRLGAILTESFGRYWALGMAIISLLAAIISFYGPRLKEKQLAVLRKPGISGAFGYSFIFSLGTSAAPLLLLLSVAAATASPVYGLLLSLTFGIGRGLPFLFVGLFAGAVSRFAQLTWFRRSIQIMSGGALLFVSYYYLQTYLALMQD</sequence>
<gene>
    <name evidence="9" type="ORF">GCM10023189_44990</name>
</gene>
<evidence type="ECO:0000256" key="5">
    <source>
        <dbReference type="ARBA" id="ARBA00022989"/>
    </source>
</evidence>
<proteinExistence type="inferred from homology"/>
<dbReference type="Pfam" id="PF02683">
    <property type="entry name" value="DsbD_TM"/>
    <property type="match status" value="1"/>
</dbReference>
<dbReference type="EMBL" id="BAABHD010000078">
    <property type="protein sequence ID" value="GAA4464978.1"/>
    <property type="molecule type" value="Genomic_DNA"/>
</dbReference>
<evidence type="ECO:0000313" key="10">
    <source>
        <dbReference type="Proteomes" id="UP001501175"/>
    </source>
</evidence>
<feature type="transmembrane region" description="Helical" evidence="7">
    <location>
        <begin position="63"/>
        <end position="85"/>
    </location>
</feature>
<evidence type="ECO:0000259" key="8">
    <source>
        <dbReference type="Pfam" id="PF02683"/>
    </source>
</evidence>
<keyword evidence="4" id="KW-0201">Cytochrome c-type biogenesis</keyword>
<evidence type="ECO:0000313" key="9">
    <source>
        <dbReference type="EMBL" id="GAA4464978.1"/>
    </source>
</evidence>
<keyword evidence="5 7" id="KW-1133">Transmembrane helix</keyword>
<comment type="caution">
    <text evidence="9">The sequence shown here is derived from an EMBL/GenBank/DDBJ whole genome shotgun (WGS) entry which is preliminary data.</text>
</comment>
<feature type="transmembrane region" description="Helical" evidence="7">
    <location>
        <begin position="206"/>
        <end position="223"/>
    </location>
</feature>
<protein>
    <recommendedName>
        <fullName evidence="8">Cytochrome C biogenesis protein transmembrane domain-containing protein</fullName>
    </recommendedName>
</protein>
<dbReference type="Proteomes" id="UP001501175">
    <property type="component" value="Unassembled WGS sequence"/>
</dbReference>
<evidence type="ECO:0000256" key="3">
    <source>
        <dbReference type="ARBA" id="ARBA00022692"/>
    </source>
</evidence>
<name>A0ABP8NGM3_9BACT</name>
<evidence type="ECO:0000256" key="7">
    <source>
        <dbReference type="SAM" id="Phobius"/>
    </source>
</evidence>
<feature type="transmembrane region" description="Helical" evidence="7">
    <location>
        <begin position="97"/>
        <end position="117"/>
    </location>
</feature>
<keyword evidence="10" id="KW-1185">Reference proteome</keyword>
<feature type="transmembrane region" description="Helical" evidence="7">
    <location>
        <begin position="167"/>
        <end position="194"/>
    </location>
</feature>
<organism evidence="9 10">
    <name type="scientific">Nibrella saemangeumensis</name>
    <dbReference type="NCBI Taxonomy" id="1084526"/>
    <lineage>
        <taxon>Bacteria</taxon>
        <taxon>Pseudomonadati</taxon>
        <taxon>Bacteroidota</taxon>
        <taxon>Cytophagia</taxon>
        <taxon>Cytophagales</taxon>
        <taxon>Spirosomataceae</taxon>
        <taxon>Nibrella</taxon>
    </lineage>
</organism>
<comment type="similarity">
    <text evidence="2">Belongs to the DsbD family.</text>
</comment>
<dbReference type="PANTHER" id="PTHR31272:SF9">
    <property type="entry name" value="BLL1027 PROTEIN"/>
    <property type="match status" value="1"/>
</dbReference>
<evidence type="ECO:0000256" key="6">
    <source>
        <dbReference type="ARBA" id="ARBA00023136"/>
    </source>
</evidence>
<keyword evidence="3 7" id="KW-0812">Transmembrane</keyword>
<dbReference type="InterPro" id="IPR051790">
    <property type="entry name" value="Cytochrome_c-biogenesis_DsbD"/>
</dbReference>
<dbReference type="RefSeq" id="WP_345247282.1">
    <property type="nucleotide sequence ID" value="NZ_BAABHD010000078.1"/>
</dbReference>
<feature type="domain" description="Cytochrome C biogenesis protein transmembrane" evidence="8">
    <location>
        <begin position="22"/>
        <end position="221"/>
    </location>
</feature>